<keyword evidence="2" id="KW-1185">Reference proteome</keyword>
<dbReference type="Proteomes" id="UP000008893">
    <property type="component" value="Segment"/>
</dbReference>
<name>G0YQG7_9CAUD</name>
<evidence type="ECO:0000313" key="2">
    <source>
        <dbReference type="Proteomes" id="UP000008893"/>
    </source>
</evidence>
<proteinExistence type="predicted"/>
<evidence type="ECO:0000313" key="1">
    <source>
        <dbReference type="EMBL" id="AEJ81594.1"/>
    </source>
</evidence>
<accession>G0YQG7</accession>
<sequence length="76" mass="8403">MLNVNHKQDVSGSAYQKLSAKIISAIQQNPGSTQVCVTLDMPPELITDAVKHHISEQVRFFNSMGYQVQVYSAVPL</sequence>
<organism evidence="1 2">
    <name type="scientific">Erwinia phage vB_EamP-S6</name>
    <dbReference type="NCBI Taxonomy" id="1051675"/>
    <lineage>
        <taxon>Viruses</taxon>
        <taxon>Duplodnaviria</taxon>
        <taxon>Heunggongvirae</taxon>
        <taxon>Uroviricota</taxon>
        <taxon>Caudoviricetes</taxon>
        <taxon>Schitoviridae</taxon>
        <taxon>Waedenswilvirus</taxon>
        <taxon>Waedenswilvirus S6</taxon>
    </lineage>
</organism>
<dbReference type="KEGG" id="vg:14013763"/>
<dbReference type="RefSeq" id="YP_007005811.1">
    <property type="nucleotide sequence ID" value="NC_019514.1"/>
</dbReference>
<reference evidence="1 2" key="1">
    <citation type="journal article" date="2011" name="Appl. Environ. Microbiol.">
        <title>Novel Virulent and Broad-Host-Range Erwinia amylovora Bacteriophages Reveal a High Degree of Mosaicism and a Relationship to Enterobacteriaceae Phages.</title>
        <authorList>
            <person name="Born Y."/>
            <person name="Fieseler L."/>
            <person name="Marazzi J."/>
            <person name="Lurz R."/>
            <person name="Duffy B."/>
            <person name="Loessner M.J."/>
        </authorList>
    </citation>
    <scope>NUCLEOTIDE SEQUENCE [LARGE SCALE GENOMIC DNA]</scope>
</reference>
<dbReference type="GeneID" id="14013763"/>
<protein>
    <submittedName>
        <fullName evidence="1">Gp075</fullName>
    </submittedName>
</protein>
<dbReference type="EMBL" id="HQ728266">
    <property type="protein sequence ID" value="AEJ81594.1"/>
    <property type="molecule type" value="Genomic_DNA"/>
</dbReference>